<dbReference type="EnsemblBacteria" id="CAL43948">
    <property type="protein sequence ID" value="CAL43948"/>
    <property type="gene ID" value="FP1882"/>
</dbReference>
<dbReference type="Gene3D" id="2.40.170.20">
    <property type="entry name" value="TonB-dependent receptor, beta-barrel domain"/>
    <property type="match status" value="1"/>
</dbReference>
<dbReference type="InterPro" id="IPR008969">
    <property type="entry name" value="CarboxyPept-like_regulatory"/>
</dbReference>
<proteinExistence type="predicted"/>
<dbReference type="GO" id="GO:0009279">
    <property type="term" value="C:cell outer membrane"/>
    <property type="evidence" value="ECO:0007669"/>
    <property type="project" value="UniProtKB-SubCell"/>
</dbReference>
<name>A6H0S4_FLAPJ</name>
<dbReference type="PANTHER" id="PTHR40980">
    <property type="entry name" value="PLUG DOMAIN-CONTAINING PROTEIN"/>
    <property type="match status" value="1"/>
</dbReference>
<keyword evidence="6" id="KW-1185">Reference proteome</keyword>
<evidence type="ECO:0000313" key="6">
    <source>
        <dbReference type="Proteomes" id="UP000006394"/>
    </source>
</evidence>
<comment type="subcellular location">
    <subcellularLocation>
        <location evidence="1">Cell outer membrane</location>
    </subcellularLocation>
</comment>
<dbReference type="OrthoDB" id="8764943at2"/>
<dbReference type="Pfam" id="PF13715">
    <property type="entry name" value="CarbopepD_reg_2"/>
    <property type="match status" value="1"/>
</dbReference>
<protein>
    <submittedName>
        <fullName evidence="5">Probable TonB-dependent outer membrane receptor</fullName>
    </submittedName>
</protein>
<dbReference type="Pfam" id="PF14905">
    <property type="entry name" value="OMP_b-brl_3"/>
    <property type="match status" value="1"/>
</dbReference>
<feature type="domain" description="Outer membrane protein beta-barrel" evidence="4">
    <location>
        <begin position="369"/>
        <end position="774"/>
    </location>
</feature>
<sequence>MSKIYFILFFLFFIFPSKLFSQVTISGQIKDKKNKPIEFLEIQLQNNDSIIVKSELTNVDGKFTILTEKGEYQLIIKQLGKVLQKQKITAKQDTYIGVIQIIETQQQLEEVIIASKKKLIERKVDRLIFNVENSISASGGDAIDALKITPSIRVQNDKITMIGKSGMSIMIDDKLIQLSGYDLVNFLKTISSDNIKNIEVITTPPAKYSAEGNSGLVNIKLKKAKKDSWNATINSAYRQATYATRSIGGNFNYQKNKISIFSNLNYTNGASAPVETSKIYYPNQLWSNNSQRKDFNNSIGGRIGIDYQISKKWTIGIQYLGSNSKPNINENNLTTISNNSKSIDSFIKTDAENFRKNNSNSLNYHSIYDIDTLGTKVSADFDYFKYTGNDNRTFKSNSLNPNNNIIPNTYFSANNGSENNLVNYSAKIDIEMPLKLINLSYGGKLSYSKNKSDVIYYDLTSGSPIYDATQSNQFKYDENIGALYFSGTKKINDKWETQLGLRMESTNTKGISITLNQENSNNYLRFFPTAYIIYSQNDNNVFSLNYSKRINRPSFFSLNPFRLYINPYFYSEGNPFLQPSCSHNVEFSYTRNQNWENKVYYSKIDNGFYQLATIDINTNIQSFKYANYFNTTILGLSESYTFSVLKFWESINSADLSYSNSDSKVITTNQNRTGFNSYFSTENTFYLNKSKSIIFNLNFWVIPSGVSDLDINIASNQLDLSMKFLFLNKNLQLNIIGNDIFRSNKSAYKSINNNIVQEYNNYYDIRSFRIALTYKFGNTKINIENRNLGNEEEKNRTK</sequence>
<dbReference type="SUPFAM" id="SSF56935">
    <property type="entry name" value="Porins"/>
    <property type="match status" value="1"/>
</dbReference>
<keyword evidence="2" id="KW-0472">Membrane</keyword>
<dbReference type="EMBL" id="AM398681">
    <property type="protein sequence ID" value="CAL43948.1"/>
    <property type="molecule type" value="Genomic_DNA"/>
</dbReference>
<dbReference type="SUPFAM" id="SSF49464">
    <property type="entry name" value="Carboxypeptidase regulatory domain-like"/>
    <property type="match status" value="1"/>
</dbReference>
<evidence type="ECO:0000256" key="2">
    <source>
        <dbReference type="ARBA" id="ARBA00023136"/>
    </source>
</evidence>
<dbReference type="STRING" id="402612.FP1882"/>
<dbReference type="Gene3D" id="2.60.40.1120">
    <property type="entry name" value="Carboxypeptidase-like, regulatory domain"/>
    <property type="match status" value="1"/>
</dbReference>
<dbReference type="HOGENOM" id="CLU_017617_1_0_10"/>
<evidence type="ECO:0000259" key="4">
    <source>
        <dbReference type="Pfam" id="PF14905"/>
    </source>
</evidence>
<dbReference type="eggNOG" id="COG4771">
    <property type="taxonomic scope" value="Bacteria"/>
</dbReference>
<accession>A6H0S4</accession>
<dbReference type="KEGG" id="fps:FP1882"/>
<dbReference type="PATRIC" id="fig|402612.5.peg.1908"/>
<dbReference type="InterPro" id="IPR041700">
    <property type="entry name" value="OMP_b-brl_3"/>
</dbReference>
<dbReference type="RefSeq" id="WP_011963986.1">
    <property type="nucleotide sequence ID" value="NC_009613.3"/>
</dbReference>
<evidence type="ECO:0000313" key="5">
    <source>
        <dbReference type="EMBL" id="CAL43948.1"/>
    </source>
</evidence>
<dbReference type="PANTHER" id="PTHR40980:SF4">
    <property type="entry name" value="TONB-DEPENDENT RECEPTOR-LIKE BETA-BARREL DOMAIN-CONTAINING PROTEIN"/>
    <property type="match status" value="1"/>
</dbReference>
<dbReference type="InterPro" id="IPR036942">
    <property type="entry name" value="Beta-barrel_TonB_sf"/>
</dbReference>
<organism evidence="5 6">
    <name type="scientific">Flavobacterium psychrophilum (strain ATCC 49511 / DSM 21280 / CIP 103535 / JIP02/86)</name>
    <dbReference type="NCBI Taxonomy" id="402612"/>
    <lineage>
        <taxon>Bacteria</taxon>
        <taxon>Pseudomonadati</taxon>
        <taxon>Bacteroidota</taxon>
        <taxon>Flavobacteriia</taxon>
        <taxon>Flavobacteriales</taxon>
        <taxon>Flavobacteriaceae</taxon>
        <taxon>Flavobacterium</taxon>
    </lineage>
</organism>
<dbReference type="Proteomes" id="UP000006394">
    <property type="component" value="Chromosome"/>
</dbReference>
<evidence type="ECO:0000256" key="1">
    <source>
        <dbReference type="ARBA" id="ARBA00004442"/>
    </source>
</evidence>
<reference evidence="5 6" key="1">
    <citation type="journal article" date="2007" name="Nat. Biotechnol.">
        <title>Complete genome sequence of the fish pathogen Flavobacterium psychrophilum.</title>
        <authorList>
            <person name="Duchaud E."/>
            <person name="Boussaha M."/>
            <person name="Loux V."/>
            <person name="Bernardet J.F."/>
            <person name="Michel C."/>
            <person name="Kerouault B."/>
            <person name="Mondot S."/>
            <person name="Nicolas P."/>
            <person name="Bossy R."/>
            <person name="Caron C."/>
            <person name="Bessieres P."/>
            <person name="Gibrat J.F."/>
            <person name="Claverol S."/>
            <person name="Dumetz F."/>
            <person name="Le Henaff M."/>
            <person name="Benmansour A."/>
        </authorList>
    </citation>
    <scope>NUCLEOTIDE SEQUENCE [LARGE SCALE GENOMIC DNA]</scope>
    <source>
        <strain evidence="6">ATCC 49511 / DSM 21280 / CIP 103535 / JIP02/86</strain>
    </source>
</reference>
<keyword evidence="5" id="KW-0675">Receptor</keyword>
<dbReference type="GeneID" id="66551934"/>
<evidence type="ECO:0000256" key="3">
    <source>
        <dbReference type="ARBA" id="ARBA00023237"/>
    </source>
</evidence>
<gene>
    <name evidence="5" type="ordered locus">FP1882</name>
</gene>
<keyword evidence="3" id="KW-0998">Cell outer membrane</keyword>
<dbReference type="AlphaFoldDB" id="A6H0S4"/>